<comment type="caution">
    <text evidence="2">The sequence shown here is derived from an EMBL/GenBank/DDBJ whole genome shotgun (WGS) entry which is preliminary data.</text>
</comment>
<organism evidence="2 3">
    <name type="scientific">Phanerochaete sordida</name>
    <dbReference type="NCBI Taxonomy" id="48140"/>
    <lineage>
        <taxon>Eukaryota</taxon>
        <taxon>Fungi</taxon>
        <taxon>Dikarya</taxon>
        <taxon>Basidiomycota</taxon>
        <taxon>Agaricomycotina</taxon>
        <taxon>Agaricomycetes</taxon>
        <taxon>Polyporales</taxon>
        <taxon>Phanerochaetaceae</taxon>
        <taxon>Phanerochaete</taxon>
    </lineage>
</organism>
<dbReference type="EMBL" id="BPQB01000134">
    <property type="protein sequence ID" value="GJF00101.1"/>
    <property type="molecule type" value="Genomic_DNA"/>
</dbReference>
<feature type="region of interest" description="Disordered" evidence="1">
    <location>
        <begin position="118"/>
        <end position="171"/>
    </location>
</feature>
<evidence type="ECO:0000313" key="3">
    <source>
        <dbReference type="Proteomes" id="UP000703269"/>
    </source>
</evidence>
<reference evidence="2 3" key="1">
    <citation type="submission" date="2021-08" db="EMBL/GenBank/DDBJ databases">
        <title>Draft Genome Sequence of Phanerochaete sordida strain YK-624.</title>
        <authorList>
            <person name="Mori T."/>
            <person name="Dohra H."/>
            <person name="Suzuki T."/>
            <person name="Kawagishi H."/>
            <person name="Hirai H."/>
        </authorList>
    </citation>
    <scope>NUCLEOTIDE SEQUENCE [LARGE SCALE GENOMIC DNA]</scope>
    <source>
        <strain evidence="2 3">YK-624</strain>
    </source>
</reference>
<name>A0A9P3GQU1_9APHY</name>
<gene>
    <name evidence="2" type="ORF">PsYK624_163800</name>
</gene>
<feature type="region of interest" description="Disordered" evidence="1">
    <location>
        <begin position="1"/>
        <end position="63"/>
    </location>
</feature>
<accession>A0A9P3GQU1</accession>
<feature type="compositionally biased region" description="Basic and acidic residues" evidence="1">
    <location>
        <begin position="32"/>
        <end position="42"/>
    </location>
</feature>
<protein>
    <submittedName>
        <fullName evidence="2">Uncharacterized protein</fullName>
    </submittedName>
</protein>
<evidence type="ECO:0000256" key="1">
    <source>
        <dbReference type="SAM" id="MobiDB-lite"/>
    </source>
</evidence>
<evidence type="ECO:0000313" key="2">
    <source>
        <dbReference type="EMBL" id="GJF00101.1"/>
    </source>
</evidence>
<dbReference type="AlphaFoldDB" id="A0A9P3GQU1"/>
<proteinExistence type="predicted"/>
<dbReference type="Proteomes" id="UP000703269">
    <property type="component" value="Unassembled WGS sequence"/>
</dbReference>
<keyword evidence="3" id="KW-1185">Reference proteome</keyword>
<sequence>MSQPRDSPRVSWFCPRSPKSRAGITRSPCRASAERAGGDGRSPRQGLAAQPDPPSRGEDRRCPFVDKHEGSLARRGLFGAHAAPFRTSGQQHAAGVARIVVIGGSLALAVRRTRRGPWLAARPPSQPVRVPLTFPPKDRQQLAGRGQQPTGCAARNASVNDDDGPPSSPICVVPRPRAELVTEARRQPSWLSWSLQESETAMVREGRGSKANPDLRWCIVWPAHRLRTRAVGASRTDVRPFLSSCVGVGRLRGHLQVGREPLLFASSSWRRFVVALPLR</sequence>